<dbReference type="AlphaFoldDB" id="A0A415MEC1"/>
<feature type="coiled-coil region" evidence="1">
    <location>
        <begin position="26"/>
        <end position="64"/>
    </location>
</feature>
<accession>A0A415MEC1</accession>
<evidence type="ECO:0000256" key="1">
    <source>
        <dbReference type="SAM" id="Coils"/>
    </source>
</evidence>
<keyword evidence="1" id="KW-0175">Coiled coil</keyword>
<proteinExistence type="predicted"/>
<dbReference type="Proteomes" id="UP000285201">
    <property type="component" value="Unassembled WGS sequence"/>
</dbReference>
<evidence type="ECO:0000313" key="3">
    <source>
        <dbReference type="Proteomes" id="UP000285201"/>
    </source>
</evidence>
<protein>
    <submittedName>
        <fullName evidence="2">Uncharacterized protein</fullName>
    </submittedName>
</protein>
<reference evidence="2 3" key="1">
    <citation type="submission" date="2018-08" db="EMBL/GenBank/DDBJ databases">
        <title>A genome reference for cultivated species of the human gut microbiota.</title>
        <authorList>
            <person name="Zou Y."/>
            <person name="Xue W."/>
            <person name="Luo G."/>
        </authorList>
    </citation>
    <scope>NUCLEOTIDE SEQUENCE [LARGE SCALE GENOMIC DNA]</scope>
    <source>
        <strain evidence="2 3">AF36-7BH</strain>
    </source>
</reference>
<sequence length="242" mass="29655">MYPEYDDFYEPSEGEMFFDEMKEKFREILREDVNSEINRLTEENAELRQKVKEYNDKNLNLSCRERDLQYKMDNYKREVENDFYNKTMEEVFEKLLEDSEVWYAEHVPHEKPKCNLCNEERKLVAVYPNGETVTKECECSRPTYIYEPVISLNKEIKFHKAYKPRYSDKKKIYFTKNHRPNKDYADAYDYYSEFRIENIFDDFNDDVIAYHNGKRYGEKIAFRSKEACQKYCDWLNVNEEYK</sequence>
<dbReference type="RefSeq" id="WP_118370205.1">
    <property type="nucleotide sequence ID" value="NZ_QROY01000002.1"/>
</dbReference>
<organism evidence="2 3">
    <name type="scientific">Lachnospira eligens</name>
    <dbReference type="NCBI Taxonomy" id="39485"/>
    <lineage>
        <taxon>Bacteria</taxon>
        <taxon>Bacillati</taxon>
        <taxon>Bacillota</taxon>
        <taxon>Clostridia</taxon>
        <taxon>Lachnospirales</taxon>
        <taxon>Lachnospiraceae</taxon>
        <taxon>Lachnospira</taxon>
    </lineage>
</organism>
<gene>
    <name evidence="2" type="ORF">DW007_02795</name>
</gene>
<comment type="caution">
    <text evidence="2">The sequence shown here is derived from an EMBL/GenBank/DDBJ whole genome shotgun (WGS) entry which is preliminary data.</text>
</comment>
<evidence type="ECO:0000313" key="2">
    <source>
        <dbReference type="EMBL" id="RHL71091.1"/>
    </source>
</evidence>
<dbReference type="EMBL" id="QROY01000002">
    <property type="protein sequence ID" value="RHL71091.1"/>
    <property type="molecule type" value="Genomic_DNA"/>
</dbReference>
<name>A0A415MEC1_9FIRM</name>